<evidence type="ECO:0000256" key="1">
    <source>
        <dbReference type="SAM" id="Phobius"/>
    </source>
</evidence>
<gene>
    <name evidence="2" type="ORF">C3B55_00552</name>
</gene>
<keyword evidence="1" id="KW-1133">Transmembrane helix</keyword>
<feature type="transmembrane region" description="Helical" evidence="1">
    <location>
        <begin position="7"/>
        <end position="29"/>
    </location>
</feature>
<dbReference type="Proteomes" id="UP000288953">
    <property type="component" value="Chromosome"/>
</dbReference>
<proteinExistence type="predicted"/>
<evidence type="ECO:0000313" key="3">
    <source>
        <dbReference type="Proteomes" id="UP000288953"/>
    </source>
</evidence>
<organism evidence="2 3">
    <name type="scientific">Candidatus Pseudomonas adelgestsugas</name>
    <dbReference type="NCBI Taxonomy" id="1302376"/>
    <lineage>
        <taxon>Bacteria</taxon>
        <taxon>Pseudomonadati</taxon>
        <taxon>Pseudomonadota</taxon>
        <taxon>Gammaproteobacteria</taxon>
        <taxon>Pseudomonadales</taxon>
        <taxon>Pseudomonadaceae</taxon>
        <taxon>Pseudomonas</taxon>
    </lineage>
</organism>
<evidence type="ECO:0000313" key="2">
    <source>
        <dbReference type="EMBL" id="QAX81885.1"/>
    </source>
</evidence>
<feature type="transmembrane region" description="Helical" evidence="1">
    <location>
        <begin position="41"/>
        <end position="59"/>
    </location>
</feature>
<sequence length="70" mass="7614">MAISAKSLYTISSLVILESIRIFLASYASIVVHGNIAQYEIFYTISGVVVYSVSFPVSLNKRASIAILLT</sequence>
<name>A0ABX5R9K9_9PSED</name>
<keyword evidence="3" id="KW-1185">Reference proteome</keyword>
<dbReference type="EMBL" id="CP026512">
    <property type="protein sequence ID" value="QAX81885.1"/>
    <property type="molecule type" value="Genomic_DNA"/>
</dbReference>
<protein>
    <submittedName>
        <fullName evidence="2">Uncharacterized protein</fullName>
    </submittedName>
</protein>
<keyword evidence="1" id="KW-0812">Transmembrane</keyword>
<accession>A0ABX5R9K9</accession>
<keyword evidence="1" id="KW-0472">Membrane</keyword>
<reference evidence="2 3" key="1">
    <citation type="journal article" date="2018" name="Genome Biol. Evol.">
        <title>Partnering With a Pest: Genomes of Hemlock Woolly Adelgid Symbionts Reveal Atypical Nutritional Provisioning Patterns in Dual-Obligate Bacteria.</title>
        <authorList>
            <person name="Weglarz K.M."/>
            <person name="Havill N.P."/>
            <person name="Burke G.R."/>
            <person name="von Dohlen C.D."/>
        </authorList>
    </citation>
    <scope>NUCLEOTIDE SEQUENCE [LARGE SCALE GENOMIC DNA]</scope>
    <source>
        <strain evidence="2 3">HWA_ENA</strain>
    </source>
</reference>